<dbReference type="InterPro" id="IPR013130">
    <property type="entry name" value="Fe3_Rdtase_TM_dom"/>
</dbReference>
<keyword evidence="2 8" id="KW-0813">Transport</keyword>
<feature type="transmembrane region" description="Helical" evidence="8">
    <location>
        <begin position="175"/>
        <end position="195"/>
    </location>
</feature>
<evidence type="ECO:0000256" key="3">
    <source>
        <dbReference type="ARBA" id="ARBA00022617"/>
    </source>
</evidence>
<dbReference type="GO" id="GO:0005886">
    <property type="term" value="C:plasma membrane"/>
    <property type="evidence" value="ECO:0007669"/>
    <property type="project" value="UniProtKB-SubCell"/>
</dbReference>
<feature type="transmembrane region" description="Helical" evidence="8">
    <location>
        <begin position="75"/>
        <end position="97"/>
    </location>
</feature>
<evidence type="ECO:0000313" key="10">
    <source>
        <dbReference type="EMBL" id="MCP1674062.1"/>
    </source>
</evidence>
<dbReference type="GO" id="GO:0030091">
    <property type="term" value="P:protein repair"/>
    <property type="evidence" value="ECO:0007669"/>
    <property type="project" value="UniProtKB-UniRule"/>
</dbReference>
<sequence>MHVHGLHPLVKPALLLLGLLPMAWMIVAVFAGQAGANPVEYLTHESGQWGLRLMLVTLAMTPLRRMTGWTFPIRLRRMIGLLAFSYVVLHFLVFALFDHMLNPATIADDVINRPYILMGFLALLLLIPLAVTSTNAWMRRLGRRWKQLHKLVYLIAVLGVLHFLLLVRADPWEPLIYGAILAVLLLLRLPTPAFLRNRATAS</sequence>
<comment type="cofactor">
    <cofactor evidence="8">
        <name>heme b</name>
        <dbReference type="ChEBI" id="CHEBI:60344"/>
    </cofactor>
    <text evidence="8">Binds 1 heme b (iron(II)-protoporphyrin IX) group per subunit.</text>
</comment>
<dbReference type="HAMAP" id="MF_01207">
    <property type="entry name" value="MsrQ"/>
    <property type="match status" value="1"/>
</dbReference>
<evidence type="ECO:0000259" key="9">
    <source>
        <dbReference type="Pfam" id="PF01794"/>
    </source>
</evidence>
<gene>
    <name evidence="8" type="primary">msrQ</name>
    <name evidence="10" type="ORF">J2T57_001161</name>
</gene>
<keyword evidence="5 8" id="KW-1133">Transmembrane helix</keyword>
<dbReference type="InterPro" id="IPR022837">
    <property type="entry name" value="MsrQ-like"/>
</dbReference>
<dbReference type="GO" id="GO:0046872">
    <property type="term" value="F:metal ion binding"/>
    <property type="evidence" value="ECO:0007669"/>
    <property type="project" value="UniProtKB-KW"/>
</dbReference>
<comment type="function">
    <text evidence="8">Part of the MsrPQ system that repairs oxidized periplasmic proteins containing methionine sulfoxide residues (Met-O), using respiratory chain electrons. Thus protects these proteins from oxidative-stress damage caused by reactive species of oxygen and chlorine generated by the host defense mechanisms. MsrPQ is essential for the maintenance of envelope integrity under bleach stress, rescuing a wide series of structurally unrelated periplasmic proteins from methionine oxidation. MsrQ provides electrons for reduction to the reductase catalytic subunit MsrP, using the quinone pool of the respiratory chain.</text>
</comment>
<evidence type="ECO:0000256" key="4">
    <source>
        <dbReference type="ARBA" id="ARBA00022692"/>
    </source>
</evidence>
<feature type="transmembrane region" description="Helical" evidence="8">
    <location>
        <begin position="150"/>
        <end position="169"/>
    </location>
</feature>
<dbReference type="Pfam" id="PF01794">
    <property type="entry name" value="Ferric_reduct"/>
    <property type="match status" value="1"/>
</dbReference>
<keyword evidence="8" id="KW-1003">Cell membrane</keyword>
<keyword evidence="7 8" id="KW-0472">Membrane</keyword>
<dbReference type="EMBL" id="JALJXV010000002">
    <property type="protein sequence ID" value="MCP1674062.1"/>
    <property type="molecule type" value="Genomic_DNA"/>
</dbReference>
<comment type="subcellular location">
    <subcellularLocation>
        <location evidence="8">Cell membrane</location>
        <topology evidence="8">Multi-pass membrane protein</topology>
    </subcellularLocation>
    <subcellularLocation>
        <location evidence="1">Membrane</location>
        <topology evidence="1">Multi-pass membrane protein</topology>
    </subcellularLocation>
</comment>
<dbReference type="GO" id="GO:0016679">
    <property type="term" value="F:oxidoreductase activity, acting on diphenols and related substances as donors"/>
    <property type="evidence" value="ECO:0007669"/>
    <property type="project" value="TreeGrafter"/>
</dbReference>
<organism evidence="10 11">
    <name type="scientific">Natronocella acetinitrilica</name>
    <dbReference type="NCBI Taxonomy" id="414046"/>
    <lineage>
        <taxon>Bacteria</taxon>
        <taxon>Pseudomonadati</taxon>
        <taxon>Pseudomonadota</taxon>
        <taxon>Gammaproteobacteria</taxon>
        <taxon>Chromatiales</taxon>
        <taxon>Ectothiorhodospiraceae</taxon>
        <taxon>Natronocella</taxon>
    </lineage>
</organism>
<keyword evidence="6 8" id="KW-0408">Iron</keyword>
<keyword evidence="8" id="KW-0479">Metal-binding</keyword>
<dbReference type="Proteomes" id="UP001205843">
    <property type="component" value="Unassembled WGS sequence"/>
</dbReference>
<dbReference type="AlphaFoldDB" id="A0AAE3KFH5"/>
<dbReference type="PANTHER" id="PTHR36964:SF1">
    <property type="entry name" value="PROTEIN-METHIONINE-SULFOXIDE REDUCTASE HEME-BINDING SUBUNIT MSRQ"/>
    <property type="match status" value="1"/>
</dbReference>
<keyword evidence="8" id="KW-0249">Electron transport</keyword>
<feature type="transmembrane region" description="Helical" evidence="8">
    <location>
        <begin position="46"/>
        <end position="63"/>
    </location>
</feature>
<comment type="subunit">
    <text evidence="8">Heterodimer of a catalytic subunit (MsrP) and a heme-binding subunit (MsrQ).</text>
</comment>
<evidence type="ECO:0000313" key="11">
    <source>
        <dbReference type="Proteomes" id="UP001205843"/>
    </source>
</evidence>
<protein>
    <recommendedName>
        <fullName evidence="8">Protein-methionine-sulfoxide reductase heme-binding subunit MsrQ</fullName>
    </recommendedName>
    <alternativeName>
        <fullName evidence="8">Flavocytochrome MsrQ</fullName>
    </alternativeName>
</protein>
<comment type="similarity">
    <text evidence="8">Belongs to the MsrQ family.</text>
</comment>
<dbReference type="PANTHER" id="PTHR36964">
    <property type="entry name" value="PROTEIN-METHIONINE-SULFOXIDE REDUCTASE HEME-BINDING SUBUNIT MSRQ"/>
    <property type="match status" value="1"/>
</dbReference>
<evidence type="ECO:0000256" key="6">
    <source>
        <dbReference type="ARBA" id="ARBA00023004"/>
    </source>
</evidence>
<keyword evidence="4 8" id="KW-0812">Transmembrane</keyword>
<dbReference type="GO" id="GO:0010181">
    <property type="term" value="F:FMN binding"/>
    <property type="evidence" value="ECO:0007669"/>
    <property type="project" value="UniProtKB-UniRule"/>
</dbReference>
<reference evidence="10" key="1">
    <citation type="submission" date="2022-03" db="EMBL/GenBank/DDBJ databases">
        <title>Genomic Encyclopedia of Type Strains, Phase III (KMG-III): the genomes of soil and plant-associated and newly described type strains.</title>
        <authorList>
            <person name="Whitman W."/>
        </authorList>
    </citation>
    <scope>NUCLEOTIDE SEQUENCE</scope>
    <source>
        <strain evidence="10">ANL 6-2</strain>
    </source>
</reference>
<feature type="transmembrane region" description="Helical" evidence="8">
    <location>
        <begin position="117"/>
        <end position="138"/>
    </location>
</feature>
<feature type="domain" description="Ferric oxidoreductase" evidence="9">
    <location>
        <begin position="47"/>
        <end position="160"/>
    </location>
</feature>
<proteinExistence type="inferred from homology"/>
<evidence type="ECO:0000256" key="1">
    <source>
        <dbReference type="ARBA" id="ARBA00004141"/>
    </source>
</evidence>
<keyword evidence="11" id="KW-1185">Reference proteome</keyword>
<keyword evidence="3 8" id="KW-0349">Heme</keyword>
<dbReference type="GO" id="GO:0020037">
    <property type="term" value="F:heme binding"/>
    <property type="evidence" value="ECO:0007669"/>
    <property type="project" value="UniProtKB-UniRule"/>
</dbReference>
<accession>A0AAE3KFH5</accession>
<comment type="cofactor">
    <cofactor evidence="8">
        <name>FMN</name>
        <dbReference type="ChEBI" id="CHEBI:58210"/>
    </cofactor>
    <text evidence="8">Binds 1 FMN per subunit.</text>
</comment>
<evidence type="ECO:0000256" key="2">
    <source>
        <dbReference type="ARBA" id="ARBA00022448"/>
    </source>
</evidence>
<dbReference type="GO" id="GO:0009055">
    <property type="term" value="F:electron transfer activity"/>
    <property type="evidence" value="ECO:0007669"/>
    <property type="project" value="UniProtKB-UniRule"/>
</dbReference>
<keyword evidence="8" id="KW-0288">FMN</keyword>
<comment type="caution">
    <text evidence="10">The sequence shown here is derived from an EMBL/GenBank/DDBJ whole genome shotgun (WGS) entry which is preliminary data.</text>
</comment>
<evidence type="ECO:0000256" key="5">
    <source>
        <dbReference type="ARBA" id="ARBA00022989"/>
    </source>
</evidence>
<name>A0AAE3KFH5_9GAMM</name>
<evidence type="ECO:0000256" key="7">
    <source>
        <dbReference type="ARBA" id="ARBA00023136"/>
    </source>
</evidence>
<evidence type="ECO:0000256" key="8">
    <source>
        <dbReference type="HAMAP-Rule" id="MF_01207"/>
    </source>
</evidence>
<keyword evidence="8" id="KW-0285">Flavoprotein</keyword>
<feature type="transmembrane region" description="Helical" evidence="8">
    <location>
        <begin position="12"/>
        <end position="34"/>
    </location>
</feature>